<name>A0A2V2LFM1_9RHOB</name>
<sequence>MTTLRILSANWTERAVAMRLPFQFGSTEVWHAPEAHLRVLVEQDGVACAGRSAQLMVPRWFDKRPDLTNEDTIEELRGTVRTACAQAIGRTGPLPALMRDLRTDVANDLAGVPALATGFGCALLEMAIIDALCAAADLPFWQAARDDLFGLAAHVPDGLAPDDITRALRRIGPPTRIALRHTIGFGAPLRAKDVPPEMRPDALPVSLDEVIASFGMAAFKIKLKGDPQADLSRLRDIAAVISPLGKVSATLDANEQYNPGDFADFAAAFDDDPQLADLRAATRFVEQPFAREIALDTPAGGPLPLVIDESDDGEDAFARALVQGWSGTSIKSCKGVLRALLNKARAEVAGAILSGEDLTCQPGLCWQQDTAMMAACGVPDVERNGHHFAGGLQGAEAAEKRHFLTAHGDIYGGDATRPTLRITQGGIAIASLNVAGFGCATAELPDPAAQDT</sequence>
<dbReference type="RefSeq" id="WP_109810146.1">
    <property type="nucleotide sequence ID" value="NZ_QGKU01000008.1"/>
</dbReference>
<dbReference type="Gene3D" id="3.20.20.120">
    <property type="entry name" value="Enolase-like C-terminal domain"/>
    <property type="match status" value="1"/>
</dbReference>
<evidence type="ECO:0000313" key="1">
    <source>
        <dbReference type="EMBL" id="PWR04245.1"/>
    </source>
</evidence>
<comment type="caution">
    <text evidence="1">The sequence shown here is derived from an EMBL/GenBank/DDBJ whole genome shotgun (WGS) entry which is preliminary data.</text>
</comment>
<gene>
    <name evidence="1" type="ORF">DKT77_02365</name>
</gene>
<dbReference type="SUPFAM" id="SSF51604">
    <property type="entry name" value="Enolase C-terminal domain-like"/>
    <property type="match status" value="1"/>
</dbReference>
<reference evidence="1 2" key="1">
    <citation type="submission" date="2018-05" db="EMBL/GenBank/DDBJ databases">
        <title>Rhodobacteraceae gen. nov., sp. nov. isolated from sea water.</title>
        <authorList>
            <person name="Ren Y."/>
        </authorList>
    </citation>
    <scope>NUCLEOTIDE SEQUENCE [LARGE SCALE GENOMIC DNA]</scope>
    <source>
        <strain evidence="1 2">TG-679</strain>
    </source>
</reference>
<proteinExistence type="predicted"/>
<dbReference type="EMBL" id="QGKU01000008">
    <property type="protein sequence ID" value="PWR04245.1"/>
    <property type="molecule type" value="Genomic_DNA"/>
</dbReference>
<dbReference type="InterPro" id="IPR036849">
    <property type="entry name" value="Enolase-like_C_sf"/>
</dbReference>
<organism evidence="1 2">
    <name type="scientific">Meridianimarinicoccus roseus</name>
    <dbReference type="NCBI Taxonomy" id="2072018"/>
    <lineage>
        <taxon>Bacteria</taxon>
        <taxon>Pseudomonadati</taxon>
        <taxon>Pseudomonadota</taxon>
        <taxon>Alphaproteobacteria</taxon>
        <taxon>Rhodobacterales</taxon>
        <taxon>Paracoccaceae</taxon>
        <taxon>Meridianimarinicoccus</taxon>
    </lineage>
</organism>
<accession>A0A2V2LFM1</accession>
<evidence type="ECO:0000313" key="2">
    <source>
        <dbReference type="Proteomes" id="UP000245680"/>
    </source>
</evidence>
<dbReference type="AlphaFoldDB" id="A0A2V2LFM1"/>
<keyword evidence="2" id="KW-1185">Reference proteome</keyword>
<dbReference type="Proteomes" id="UP000245680">
    <property type="component" value="Unassembled WGS sequence"/>
</dbReference>
<dbReference type="OrthoDB" id="7809546at2"/>
<protein>
    <submittedName>
        <fullName evidence="1">Mandelate racemase</fullName>
    </submittedName>
</protein>